<dbReference type="EMBL" id="ACHJ01000033">
    <property type="protein sequence ID" value="EEI17646.1"/>
    <property type="molecule type" value="Genomic_DNA"/>
</dbReference>
<organism evidence="1 2">
    <name type="scientific">Corynebacterium lipophiloflavum (strain ATCC 700352 / DSM 44291 / CCUG 37336 / JCM 10383 / DMMZ 1944)</name>
    <dbReference type="NCBI Taxonomy" id="525263"/>
    <lineage>
        <taxon>Bacteria</taxon>
        <taxon>Bacillati</taxon>
        <taxon>Actinomycetota</taxon>
        <taxon>Actinomycetes</taxon>
        <taxon>Mycobacteriales</taxon>
        <taxon>Corynebacteriaceae</taxon>
        <taxon>Corynebacterium</taxon>
    </lineage>
</organism>
<protein>
    <submittedName>
        <fullName evidence="1">Uncharacterized protein</fullName>
    </submittedName>
</protein>
<comment type="caution">
    <text evidence="1">The sequence shown here is derived from an EMBL/GenBank/DDBJ whole genome shotgun (WGS) entry which is preliminary data.</text>
</comment>
<sequence>MGVVTSADSAALPRERRVPGAVIVELDDESPDFANLDYHHAVAPATVGYEYDDYHRAS</sequence>
<evidence type="ECO:0000313" key="2">
    <source>
        <dbReference type="Proteomes" id="UP000006196"/>
    </source>
</evidence>
<keyword evidence="2" id="KW-1185">Reference proteome</keyword>
<gene>
    <name evidence="1" type="ORF">HMPREF0298_0573</name>
</gene>
<reference evidence="1" key="1">
    <citation type="submission" date="2009-01" db="EMBL/GenBank/DDBJ databases">
        <authorList>
            <person name="Qin X."/>
            <person name="Bachman B."/>
            <person name="Battles P."/>
            <person name="Bell A."/>
            <person name="Bess C."/>
            <person name="Bickham C."/>
            <person name="Chaboub L."/>
            <person name="Chen D."/>
            <person name="Coyle M."/>
            <person name="Deiros D.R."/>
            <person name="Dinh H."/>
            <person name="Forbes L."/>
            <person name="Fowler G."/>
            <person name="Francisco L."/>
            <person name="Fu Q."/>
            <person name="Gubbala S."/>
            <person name="Hale W."/>
            <person name="Han Y."/>
            <person name="Hemphill L."/>
            <person name="Highlander S.K."/>
            <person name="Hirani K."/>
            <person name="Hogues M."/>
            <person name="Jackson L."/>
            <person name="Jakkamsetti A."/>
            <person name="Javaid M."/>
            <person name="Jiang H."/>
            <person name="Korchina V."/>
            <person name="Kovar C."/>
            <person name="Lara F."/>
            <person name="Lee S."/>
            <person name="Mata R."/>
            <person name="Mathew T."/>
            <person name="Moen C."/>
            <person name="Morales K."/>
            <person name="Munidasa M."/>
            <person name="Nazareth L."/>
            <person name="Ngo R."/>
            <person name="Nguyen L."/>
            <person name="Okwuonu G."/>
            <person name="Ongeri F."/>
            <person name="Patil S."/>
            <person name="Petrosino J."/>
            <person name="Pham C."/>
            <person name="Pham P."/>
            <person name="Pu L.-L."/>
            <person name="Puazo M."/>
            <person name="Raj R."/>
            <person name="Reid J."/>
            <person name="Rouhana J."/>
            <person name="Saada N."/>
            <person name="Shang Y."/>
            <person name="Simmons D."/>
            <person name="Thornton R."/>
            <person name="Warren J."/>
            <person name="Weissenberger G."/>
            <person name="Zhang J."/>
            <person name="Zhang L."/>
            <person name="Zhou C."/>
            <person name="Zhu D."/>
            <person name="Muzny D."/>
            <person name="Worley K."/>
            <person name="Gibbs R."/>
        </authorList>
    </citation>
    <scope>NUCLEOTIDE SEQUENCE [LARGE SCALE GENOMIC DNA]</scope>
    <source>
        <strain evidence="1">DSM 44291</strain>
    </source>
</reference>
<name>C0XQ53_CORLD</name>
<dbReference type="STRING" id="525263.HMPREF0298_0573"/>
<dbReference type="AlphaFoldDB" id="C0XQ53"/>
<accession>C0XQ53</accession>
<evidence type="ECO:0000313" key="1">
    <source>
        <dbReference type="EMBL" id="EEI17646.1"/>
    </source>
</evidence>
<dbReference type="Proteomes" id="UP000006196">
    <property type="component" value="Unassembled WGS sequence"/>
</dbReference>
<proteinExistence type="predicted"/>
<dbReference type="HOGENOM" id="CLU_2971753_0_0_11"/>